<dbReference type="InterPro" id="IPR052189">
    <property type="entry name" value="L-asp_N-monooxygenase_NS-form"/>
</dbReference>
<dbReference type="SUPFAM" id="SSF51905">
    <property type="entry name" value="FAD/NAD(P)-binding domain"/>
    <property type="match status" value="1"/>
</dbReference>
<dbReference type="InterPro" id="IPR036188">
    <property type="entry name" value="FAD/NAD-bd_sf"/>
</dbReference>
<proteinExistence type="predicted"/>
<dbReference type="EMBL" id="JBHLUB010000029">
    <property type="protein sequence ID" value="MFC0582264.1"/>
    <property type="molecule type" value="Genomic_DNA"/>
</dbReference>
<comment type="caution">
    <text evidence="2">The sequence shown here is derived from an EMBL/GenBank/DDBJ whole genome shotgun (WGS) entry which is preliminary data.</text>
</comment>
<feature type="domain" description="FAD-dependent urate hydroxylase HpyO/Asp monooxygenase CreE-like FAD/NAD(P)-binding" evidence="1">
    <location>
        <begin position="7"/>
        <end position="192"/>
    </location>
</feature>
<reference evidence="2 3" key="1">
    <citation type="submission" date="2024-09" db="EMBL/GenBank/DDBJ databases">
        <authorList>
            <person name="Sun Q."/>
            <person name="Mori K."/>
        </authorList>
    </citation>
    <scope>NUCLEOTIDE SEQUENCE [LARGE SCALE GENOMIC DNA]</scope>
    <source>
        <strain evidence="2 3">NCAIM B.02604</strain>
    </source>
</reference>
<dbReference type="PANTHER" id="PTHR40254">
    <property type="entry name" value="BLR0577 PROTEIN"/>
    <property type="match status" value="1"/>
</dbReference>
<evidence type="ECO:0000259" key="1">
    <source>
        <dbReference type="Pfam" id="PF13454"/>
    </source>
</evidence>
<accession>A0ABV6PAX5</accession>
<name>A0ABV6PAX5_9MICC</name>
<dbReference type="InterPro" id="IPR038732">
    <property type="entry name" value="HpyO/CreE_NAD-binding"/>
</dbReference>
<dbReference type="Pfam" id="PF13454">
    <property type="entry name" value="NAD_binding_9"/>
    <property type="match status" value="1"/>
</dbReference>
<organism evidence="2 3">
    <name type="scientific">Micrococcoides hystricis</name>
    <dbReference type="NCBI Taxonomy" id="1572761"/>
    <lineage>
        <taxon>Bacteria</taxon>
        <taxon>Bacillati</taxon>
        <taxon>Actinomycetota</taxon>
        <taxon>Actinomycetes</taxon>
        <taxon>Micrococcales</taxon>
        <taxon>Micrococcaceae</taxon>
        <taxon>Micrococcoides</taxon>
    </lineage>
</organism>
<sequence>MGSFHCVLIGAGPRGTSFLERLLANLESGTHPHGAQVRLSLDVIDPYAPGAGHVWRQDQDPLFLMNTPALFPTVAPVGQTLEELAGSSVGQSFQEWLAQQQDGTGGVHNPSVEHMCAELRADGFPPRALYGAYLSDQYHAVVAALEQRPEIDRITFHQSLATGVRKLEDGRYQVQADQHVFTADTLVLALGHVPARLNPNQRLLADQAAEHNLGYIEPNISGDVEWDQIPAGEAVLMRGLGLNFFDVMIALTQGRGGRFLPAQEPGRLTYQPSGAEPIIYAASRRGVPYRGKANLDSYYPRAVQLRYFTEEHVEELVARFGKLDFRAHLWPLINRDVLLTYYRTLARERSDVFARDPEEFLLRLETMLDSAHHGEEVTQSQAEELLAAYAPEQRWLDVRALAQPAEGLTFANAQQYQQWVKEFLAHDIDSSLAGESSPLKIAIGALHRCRELLKELVREQKITDPSRIRDLAGWFGPMIEGLASGPPVQRIAELLALAEAGIVQFMGPTPVFEVEQHRDTFQVMSPWVHDEPVRARYLVEAMMPANQIQLTASVFLQELLDQKLARPWVLTNEDGLAVAGQGLDVTGRPYRLRNDAGEENIFVLGLQLSSAQWGTAIAAEAGASTKLGARTLGDADAIAVAVLNQLRAA</sequence>
<gene>
    <name evidence="2" type="ORF">ACFFFR_07705</name>
</gene>
<dbReference type="RefSeq" id="WP_377459293.1">
    <property type="nucleotide sequence ID" value="NZ_JBHLUB010000029.1"/>
</dbReference>
<protein>
    <submittedName>
        <fullName evidence="2">FAD/NAD(P)-binding protein</fullName>
    </submittedName>
</protein>
<keyword evidence="3" id="KW-1185">Reference proteome</keyword>
<evidence type="ECO:0000313" key="2">
    <source>
        <dbReference type="EMBL" id="MFC0582264.1"/>
    </source>
</evidence>
<evidence type="ECO:0000313" key="3">
    <source>
        <dbReference type="Proteomes" id="UP001589862"/>
    </source>
</evidence>
<dbReference type="PANTHER" id="PTHR40254:SF1">
    <property type="entry name" value="BLR0577 PROTEIN"/>
    <property type="match status" value="1"/>
</dbReference>
<dbReference type="Proteomes" id="UP001589862">
    <property type="component" value="Unassembled WGS sequence"/>
</dbReference>